<dbReference type="PROSITE" id="PS50164">
    <property type="entry name" value="GIY_YIG"/>
    <property type="match status" value="1"/>
</dbReference>
<dbReference type="Pfam" id="PF26215">
    <property type="entry name" value="HTH_animal"/>
    <property type="match status" value="1"/>
</dbReference>
<dbReference type="InterPro" id="IPR000305">
    <property type="entry name" value="GIY-YIG_endonuc"/>
</dbReference>
<proteinExistence type="predicted"/>
<feature type="domain" description="Reverse transcriptase" evidence="2">
    <location>
        <begin position="1"/>
        <end position="104"/>
    </location>
</feature>
<feature type="domain" description="GIY-YIG" evidence="1">
    <location>
        <begin position="252"/>
        <end position="336"/>
    </location>
</feature>
<evidence type="ECO:0000313" key="3">
    <source>
        <dbReference type="EMBL" id="CAH3164366.1"/>
    </source>
</evidence>
<keyword evidence="4" id="KW-1185">Reference proteome</keyword>
<dbReference type="SUPFAM" id="SSF82771">
    <property type="entry name" value="GIY-YIG endonuclease"/>
    <property type="match status" value="1"/>
</dbReference>
<comment type="caution">
    <text evidence="3">The sequence shown here is derived from an EMBL/GenBank/DDBJ whole genome shotgun (WGS) entry which is preliminary data.</text>
</comment>
<dbReference type="InterPro" id="IPR035901">
    <property type="entry name" value="GIY-YIG_endonuc_sf"/>
</dbReference>
<protein>
    <recommendedName>
        <fullName evidence="5">Reverse transcriptase domain-containing protein</fullName>
    </recommendedName>
</protein>
<dbReference type="Proteomes" id="UP001159405">
    <property type="component" value="Unassembled WGS sequence"/>
</dbReference>
<reference evidence="3 4" key="1">
    <citation type="submission" date="2022-05" db="EMBL/GenBank/DDBJ databases">
        <authorList>
            <consortium name="Genoscope - CEA"/>
            <person name="William W."/>
        </authorList>
    </citation>
    <scope>NUCLEOTIDE SEQUENCE [LARGE SCALE GENOMIC DNA]</scope>
</reference>
<evidence type="ECO:0000313" key="4">
    <source>
        <dbReference type="Proteomes" id="UP001159405"/>
    </source>
</evidence>
<dbReference type="Pfam" id="PF01541">
    <property type="entry name" value="GIY-YIG"/>
    <property type="match status" value="1"/>
</dbReference>
<accession>A0ABN8QK90</accession>
<organism evidence="3 4">
    <name type="scientific">Porites lobata</name>
    <dbReference type="NCBI Taxonomy" id="104759"/>
    <lineage>
        <taxon>Eukaryota</taxon>
        <taxon>Metazoa</taxon>
        <taxon>Cnidaria</taxon>
        <taxon>Anthozoa</taxon>
        <taxon>Hexacorallia</taxon>
        <taxon>Scleractinia</taxon>
        <taxon>Fungiina</taxon>
        <taxon>Poritidae</taxon>
        <taxon>Porites</taxon>
    </lineage>
</organism>
<dbReference type="InterPro" id="IPR058912">
    <property type="entry name" value="HTH_animal"/>
</dbReference>
<name>A0ABN8QK90_9CNID</name>
<evidence type="ECO:0000259" key="1">
    <source>
        <dbReference type="PROSITE" id="PS50164"/>
    </source>
</evidence>
<gene>
    <name evidence="3" type="ORF">PLOB_00006254</name>
</gene>
<dbReference type="InterPro" id="IPR000477">
    <property type="entry name" value="RT_dom"/>
</dbReference>
<evidence type="ECO:0000259" key="2">
    <source>
        <dbReference type="PROSITE" id="PS50878"/>
    </source>
</evidence>
<feature type="non-terminal residue" evidence="3">
    <location>
        <position position="1"/>
    </location>
</feature>
<dbReference type="PANTHER" id="PTHR21301">
    <property type="entry name" value="REVERSE TRANSCRIPTASE"/>
    <property type="match status" value="1"/>
</dbReference>
<dbReference type="EMBL" id="CALNXK010000129">
    <property type="protein sequence ID" value="CAH3164366.1"/>
    <property type="molecule type" value="Genomic_DNA"/>
</dbReference>
<sequence length="348" mass="40053">LFQFNGSLYEQIDGVAMGSPLGPLMANTFMCSIEEKLEGEDKLPSFYKRYVDDTLAAVKDISTATTFLATLNDAHPAINFTMEVTNNNKLPFTGMELTKIGKRLKTCVYRKTTNKGLLLHYQSHVDARYKRSLLMTMLNRAHCLSSSPDIFAEECDNLRGIFLKLKCPKKLINSTITRFIESRNQQQVRDVQRNAPVRIILPFKDQRSADIVRRQLSDLGKKINSDIRPVFTSKKIADDIRVTEAKPPLINQQCVVYEFKCDLCDADYVGYTRRHLFQRIVEHKHSAIGKHLRDSHNQENKDLTEQFTILKKCRGKFECLIYEMLFIQEKKPKLNTQSDSIKAKLFST</sequence>
<evidence type="ECO:0008006" key="5">
    <source>
        <dbReference type="Google" id="ProtNLM"/>
    </source>
</evidence>
<dbReference type="PANTHER" id="PTHR21301:SF10">
    <property type="entry name" value="REVERSE TRANSCRIPTASE DOMAIN-CONTAINING PROTEIN"/>
    <property type="match status" value="1"/>
</dbReference>
<dbReference type="PROSITE" id="PS50878">
    <property type="entry name" value="RT_POL"/>
    <property type="match status" value="1"/>
</dbReference>